<accession>A0AA41WWM8</accession>
<dbReference type="SUPFAM" id="SSF51126">
    <property type="entry name" value="Pectin lyase-like"/>
    <property type="match status" value="1"/>
</dbReference>
<dbReference type="AlphaFoldDB" id="A0AA41WWM8"/>
<proteinExistence type="predicted"/>
<reference evidence="2" key="1">
    <citation type="journal article" date="2023" name="Front. Microbiol.">
        <title>Ralstonia chuxiongensis sp. nov., Ralstonia mojiangensis sp. nov., and Ralstonia soli sp. nov., isolated from tobacco fields, are three novel species in the family Burkholderiaceae.</title>
        <authorList>
            <person name="Lu C.H."/>
            <person name="Zhang Y.Y."/>
            <person name="Jiang N."/>
            <person name="Chen W."/>
            <person name="Shao X."/>
            <person name="Zhao Z.M."/>
            <person name="Lu W.L."/>
            <person name="Hu X."/>
            <person name="Xi Y.X."/>
            <person name="Zou S.Y."/>
            <person name="Wei Q.J."/>
            <person name="Lin Z.L."/>
            <person name="Gong L."/>
            <person name="Gai X.T."/>
            <person name="Zhang L.Q."/>
            <person name="Li J.Y."/>
            <person name="Jin Y."/>
            <person name="Xia Z.Y."/>
        </authorList>
    </citation>
    <scope>NUCLEOTIDE SEQUENCE [LARGE SCALE GENOMIC DNA]</scope>
    <source>
        <strain evidence="2">21YRMH01-3</strain>
    </source>
</reference>
<keyword evidence="2" id="KW-1185">Reference proteome</keyword>
<protein>
    <recommendedName>
        <fullName evidence="3">Pectate lyase superfamily protein domain-containing protein</fullName>
    </recommendedName>
</protein>
<evidence type="ECO:0000313" key="2">
    <source>
        <dbReference type="Proteomes" id="UP001162793"/>
    </source>
</evidence>
<dbReference type="RefSeq" id="WP_253538538.1">
    <property type="nucleotide sequence ID" value="NZ_JAMYWC010000004.1"/>
</dbReference>
<evidence type="ECO:0008006" key="3">
    <source>
        <dbReference type="Google" id="ProtNLM"/>
    </source>
</evidence>
<gene>
    <name evidence="1" type="ORF">NKG59_15680</name>
</gene>
<dbReference type="Proteomes" id="UP001162793">
    <property type="component" value="Unassembled WGS sequence"/>
</dbReference>
<evidence type="ECO:0000313" key="1">
    <source>
        <dbReference type="EMBL" id="MCP1173802.1"/>
    </source>
</evidence>
<dbReference type="InterPro" id="IPR011050">
    <property type="entry name" value="Pectin_lyase_fold/virulence"/>
</dbReference>
<sequence>MQLLQNGKQQFIDQNGLPLANGTVGYYAPGTLNPLPTYQDQAGTIQNANPITLDSRGQAIVWGTGTYRQIVKDSTGVTIWDQIITSSTSAADLSSQTGAGGTAMIGFDGGTLASFLLSKSNRVVDSFATLRTISKTLYTRAFVDGSTKSGFGFYWCDLSDTTTADDGWNNIVASDGGRWKRAEGAIFDITLLGVKAGTSTSQSAAIAAAQAVCAVAGKIPYLPAGTYAGSVAIRTSNSGLIGEGSSVTKIVIPATTYSLSSFSMAGQVATVTTSTPSGVFVGQGISIKGTSASAYNVGYIVTAVLSSTQFQCKSLNYTFTDGTATGGNVSEGNVCDVGQLAYGNASTAIAGIVVRGITFDGNRSNRTTPPDDLTDWGIALTNTKNYHISDVRGVNCWQGGFGAFINSNYGYVQAYVENCGFSAQNPAGFDINSSSYNEFHCTSSRCNYGARVLDNCVGNVGTFVIDSATQTGFVYGNQNVNYSSANNFRISVINGCSIAGVQITAKCYSSELDVTAQGTTGPAVHEVQALGANASEGNTYRVNSKNCSAQSVLIGGNSGKWIVNSWQDGRSGGAGAAFAIDVYGNRNQIDAVVEDSSTPQVRGIAFRSGAVGNDVLKFTHNTLVQEISDASGGYNFFEESGWTTPSFSAGWSNTYGAPFNTIGYRKLGKHVRLKGTVTGGTGTIFTLPTGYAPVTGTYLFPTVSNGASAVVAINTAGVVSLQSGSAVSVNLDHINIPIDA</sequence>
<name>A0AA41WWM8_9RALS</name>
<comment type="caution">
    <text evidence="1">The sequence shown here is derived from an EMBL/GenBank/DDBJ whole genome shotgun (WGS) entry which is preliminary data.</text>
</comment>
<organism evidence="1 2">
    <name type="scientific">Ralstonia chuxiongensis</name>
    <dbReference type="NCBI Taxonomy" id="2957504"/>
    <lineage>
        <taxon>Bacteria</taxon>
        <taxon>Pseudomonadati</taxon>
        <taxon>Pseudomonadota</taxon>
        <taxon>Betaproteobacteria</taxon>
        <taxon>Burkholderiales</taxon>
        <taxon>Burkholderiaceae</taxon>
        <taxon>Ralstonia</taxon>
    </lineage>
</organism>
<dbReference type="EMBL" id="JAMYWC010000004">
    <property type="protein sequence ID" value="MCP1173802.1"/>
    <property type="molecule type" value="Genomic_DNA"/>
</dbReference>